<dbReference type="eggNOG" id="ENOG502SEYC">
    <property type="taxonomic scope" value="Eukaryota"/>
</dbReference>
<evidence type="ECO:0000256" key="1">
    <source>
        <dbReference type="SAM" id="Phobius"/>
    </source>
</evidence>
<dbReference type="Gramene" id="ESQ51277">
    <property type="protein sequence ID" value="ESQ51277"/>
    <property type="gene ID" value="EUTSA_v10017662mg"/>
</dbReference>
<dbReference type="PANTHER" id="PTHR36619:SF2">
    <property type="entry name" value="OS04G0208900 PROTEIN"/>
    <property type="match status" value="1"/>
</dbReference>
<evidence type="ECO:0000313" key="2">
    <source>
        <dbReference type="EMBL" id="ESQ51277.1"/>
    </source>
</evidence>
<dbReference type="KEGG" id="eus:EUTSA_v10017662mg"/>
<keyword evidence="1" id="KW-1133">Transmembrane helix</keyword>
<evidence type="ECO:0000313" key="3">
    <source>
        <dbReference type="Proteomes" id="UP000030689"/>
    </source>
</evidence>
<dbReference type="PANTHER" id="PTHR36619">
    <property type="entry name" value="OS04G0208900 PROTEIN"/>
    <property type="match status" value="1"/>
</dbReference>
<dbReference type="Proteomes" id="UP000030689">
    <property type="component" value="Unassembled WGS sequence"/>
</dbReference>
<dbReference type="EMBL" id="KI517385">
    <property type="protein sequence ID" value="ESQ51277.1"/>
    <property type="molecule type" value="Genomic_DNA"/>
</dbReference>
<feature type="transmembrane region" description="Helical" evidence="1">
    <location>
        <begin position="6"/>
        <end position="26"/>
    </location>
</feature>
<gene>
    <name evidence="2" type="ORF">EUTSA_v10017662mg</name>
</gene>
<keyword evidence="1" id="KW-0812">Transmembrane</keyword>
<name>V4M889_EUTSA</name>
<keyword evidence="1" id="KW-0472">Membrane</keyword>
<keyword evidence="3" id="KW-1185">Reference proteome</keyword>
<reference evidence="2 3" key="1">
    <citation type="journal article" date="2013" name="Front. Plant Sci.">
        <title>The Reference Genome of the Halophytic Plant Eutrema salsugineum.</title>
        <authorList>
            <person name="Yang R."/>
            <person name="Jarvis D.E."/>
            <person name="Chen H."/>
            <person name="Beilstein M.A."/>
            <person name="Grimwood J."/>
            <person name="Jenkins J."/>
            <person name="Shu S."/>
            <person name="Prochnik S."/>
            <person name="Xin M."/>
            <person name="Ma C."/>
            <person name="Schmutz J."/>
            <person name="Wing R.A."/>
            <person name="Mitchell-Olds T."/>
            <person name="Schumaker K.S."/>
            <person name="Wang X."/>
        </authorList>
    </citation>
    <scope>NUCLEOTIDE SEQUENCE [LARGE SCALE GENOMIC DNA]</scope>
</reference>
<organism evidence="2 3">
    <name type="scientific">Eutrema salsugineum</name>
    <name type="common">Saltwater cress</name>
    <name type="synonym">Sisymbrium salsugineum</name>
    <dbReference type="NCBI Taxonomy" id="72664"/>
    <lineage>
        <taxon>Eukaryota</taxon>
        <taxon>Viridiplantae</taxon>
        <taxon>Streptophyta</taxon>
        <taxon>Embryophyta</taxon>
        <taxon>Tracheophyta</taxon>
        <taxon>Spermatophyta</taxon>
        <taxon>Magnoliopsida</taxon>
        <taxon>eudicotyledons</taxon>
        <taxon>Gunneridae</taxon>
        <taxon>Pentapetalae</taxon>
        <taxon>rosids</taxon>
        <taxon>malvids</taxon>
        <taxon>Brassicales</taxon>
        <taxon>Brassicaceae</taxon>
        <taxon>Eutremeae</taxon>
        <taxon>Eutrema</taxon>
    </lineage>
</organism>
<dbReference type="OMA" id="PRNHIFR"/>
<accession>V4M889</accession>
<protein>
    <submittedName>
        <fullName evidence="2">Uncharacterized protein</fullName>
    </submittedName>
</protein>
<dbReference type="AlphaFoldDB" id="V4M889"/>
<sequence length="101" mass="11171">MFNKISFHIVIITLNLIFLYAGGRLIPSGSVPSTSMMMPLSVDETIKMNPRNHIFRGAEVKSCMPKGFRPRSAPSRFVNYHPLVSAKCSSSKATSRSKISP</sequence>
<proteinExistence type="predicted"/>